<feature type="non-terminal residue" evidence="2">
    <location>
        <position position="1"/>
    </location>
</feature>
<name>A0A6J4J9H1_9CHLR</name>
<dbReference type="AlphaFoldDB" id="A0A6J4J9H1"/>
<reference evidence="2" key="1">
    <citation type="submission" date="2020-02" db="EMBL/GenBank/DDBJ databases">
        <authorList>
            <person name="Meier V. D."/>
        </authorList>
    </citation>
    <scope>NUCLEOTIDE SEQUENCE</scope>
    <source>
        <strain evidence="2">AVDCRST_MAG77</strain>
    </source>
</reference>
<evidence type="ECO:0000313" key="2">
    <source>
        <dbReference type="EMBL" id="CAA9272682.1"/>
    </source>
</evidence>
<accession>A0A6J4J9H1</accession>
<sequence length="64" mass="6578">GVAAARRRARRKGAAERLRRVLAGVAGAVHPAHQSLRHTGGGSGPAPPALPCDGGVPQRQRARL</sequence>
<feature type="non-terminal residue" evidence="2">
    <location>
        <position position="64"/>
    </location>
</feature>
<evidence type="ECO:0000256" key="1">
    <source>
        <dbReference type="SAM" id="MobiDB-lite"/>
    </source>
</evidence>
<proteinExistence type="predicted"/>
<dbReference type="EMBL" id="CADCTC010000181">
    <property type="protein sequence ID" value="CAA9272682.1"/>
    <property type="molecule type" value="Genomic_DNA"/>
</dbReference>
<organism evidence="2">
    <name type="scientific">uncultured Chloroflexota bacterium</name>
    <dbReference type="NCBI Taxonomy" id="166587"/>
    <lineage>
        <taxon>Bacteria</taxon>
        <taxon>Bacillati</taxon>
        <taxon>Chloroflexota</taxon>
        <taxon>environmental samples</taxon>
    </lineage>
</organism>
<feature type="region of interest" description="Disordered" evidence="1">
    <location>
        <begin position="29"/>
        <end position="64"/>
    </location>
</feature>
<protein>
    <submittedName>
        <fullName evidence="2">Uncharacterized protein</fullName>
    </submittedName>
</protein>
<gene>
    <name evidence="2" type="ORF">AVDCRST_MAG77-3310</name>
</gene>